<evidence type="ECO:0000256" key="5">
    <source>
        <dbReference type="ARBA" id="ARBA00022679"/>
    </source>
</evidence>
<dbReference type="InterPro" id="IPR050736">
    <property type="entry name" value="Sensor_HK_Regulatory"/>
</dbReference>
<dbReference type="InParanoid" id="A0A0M8K6B6"/>
<evidence type="ECO:0000313" key="12">
    <source>
        <dbReference type="EMBL" id="GAP61612.1"/>
    </source>
</evidence>
<keyword evidence="6" id="KW-0418">Kinase</keyword>
<feature type="transmembrane region" description="Helical" evidence="9">
    <location>
        <begin position="156"/>
        <end position="178"/>
    </location>
</feature>
<evidence type="ECO:0000256" key="2">
    <source>
        <dbReference type="ARBA" id="ARBA00004370"/>
    </source>
</evidence>
<dbReference type="RefSeq" id="WP_054491570.1">
    <property type="nucleotide sequence ID" value="NZ_LGKN01000004.1"/>
</dbReference>
<dbReference type="Pfam" id="PF02518">
    <property type="entry name" value="HATPase_c"/>
    <property type="match status" value="1"/>
</dbReference>
<organism evidence="12 13">
    <name type="scientific">Ardenticatena maritima</name>
    <dbReference type="NCBI Taxonomy" id="872965"/>
    <lineage>
        <taxon>Bacteria</taxon>
        <taxon>Bacillati</taxon>
        <taxon>Chloroflexota</taxon>
        <taxon>Ardenticatenia</taxon>
        <taxon>Ardenticatenales</taxon>
        <taxon>Ardenticatenaceae</taxon>
        <taxon>Ardenticatena</taxon>
    </lineage>
</organism>
<reference evidence="12 13" key="1">
    <citation type="journal article" date="2015" name="Genome Announc.">
        <title>Draft Genome Sequence of a Heterotrophic Facultative Anaerobic Thermophilic Bacterium, Ardenticatena maritima Strain 110ST.</title>
        <authorList>
            <person name="Kawaichi S."/>
            <person name="Yoshida T."/>
            <person name="Sako Y."/>
            <person name="Nakamura R."/>
        </authorList>
    </citation>
    <scope>NUCLEOTIDE SEQUENCE [LARGE SCALE GENOMIC DNA]</scope>
    <source>
        <strain evidence="12 13">110S</strain>
    </source>
</reference>
<proteinExistence type="predicted"/>
<dbReference type="SUPFAM" id="SSF55874">
    <property type="entry name" value="ATPase domain of HSP90 chaperone/DNA topoisomerase II/histidine kinase"/>
    <property type="match status" value="1"/>
</dbReference>
<evidence type="ECO:0000256" key="7">
    <source>
        <dbReference type="ARBA" id="ARBA00023012"/>
    </source>
</evidence>
<dbReference type="GO" id="GO:0016020">
    <property type="term" value="C:membrane"/>
    <property type="evidence" value="ECO:0007669"/>
    <property type="project" value="UniProtKB-SubCell"/>
</dbReference>
<dbReference type="InterPro" id="IPR005467">
    <property type="entry name" value="His_kinase_dom"/>
</dbReference>
<accession>A0A0M8K6B6</accession>
<gene>
    <name evidence="12" type="ORF">ARMA_0035</name>
</gene>
<keyword evidence="9" id="KW-0812">Transmembrane</keyword>
<evidence type="ECO:0000313" key="13">
    <source>
        <dbReference type="Proteomes" id="UP000037784"/>
    </source>
</evidence>
<evidence type="ECO:0000256" key="3">
    <source>
        <dbReference type="ARBA" id="ARBA00012438"/>
    </source>
</evidence>
<dbReference type="SMART" id="SM00388">
    <property type="entry name" value="HisKA"/>
    <property type="match status" value="1"/>
</dbReference>
<dbReference type="InterPro" id="IPR036097">
    <property type="entry name" value="HisK_dim/P_sf"/>
</dbReference>
<evidence type="ECO:0000256" key="9">
    <source>
        <dbReference type="SAM" id="Phobius"/>
    </source>
</evidence>
<dbReference type="Pfam" id="PF00512">
    <property type="entry name" value="HisKA"/>
    <property type="match status" value="1"/>
</dbReference>
<evidence type="ECO:0000256" key="6">
    <source>
        <dbReference type="ARBA" id="ARBA00022777"/>
    </source>
</evidence>
<keyword evidence="4" id="KW-0597">Phosphoprotein</keyword>
<dbReference type="FunFam" id="3.30.565.10:FF:000006">
    <property type="entry name" value="Sensor histidine kinase WalK"/>
    <property type="match status" value="1"/>
</dbReference>
<dbReference type="EMBL" id="BBZA01000003">
    <property type="protein sequence ID" value="GAP61612.1"/>
    <property type="molecule type" value="Genomic_DNA"/>
</dbReference>
<dbReference type="CDD" id="cd00082">
    <property type="entry name" value="HisKA"/>
    <property type="match status" value="1"/>
</dbReference>
<reference evidence="13" key="2">
    <citation type="submission" date="2015-08" db="EMBL/GenBank/DDBJ databases">
        <title>Draft Genome Sequence of a Heterotrophic Facultative Anaerobic Bacterium Ardenticatena maritima Strain 110S.</title>
        <authorList>
            <person name="Kawaichi S."/>
            <person name="Yoshida T."/>
            <person name="Sako Y."/>
            <person name="Nakamura R."/>
        </authorList>
    </citation>
    <scope>NUCLEOTIDE SEQUENCE [LARGE SCALE GENOMIC DNA]</scope>
    <source>
        <strain evidence="13">110S</strain>
    </source>
</reference>
<dbReference type="PANTHER" id="PTHR43711:SF1">
    <property type="entry name" value="HISTIDINE KINASE 1"/>
    <property type="match status" value="1"/>
</dbReference>
<dbReference type="SMART" id="SM00387">
    <property type="entry name" value="HATPase_c"/>
    <property type="match status" value="1"/>
</dbReference>
<dbReference type="Gene3D" id="6.10.340.10">
    <property type="match status" value="1"/>
</dbReference>
<dbReference type="SUPFAM" id="SSF158472">
    <property type="entry name" value="HAMP domain-like"/>
    <property type="match status" value="1"/>
</dbReference>
<dbReference type="Gene3D" id="1.10.287.130">
    <property type="match status" value="1"/>
</dbReference>
<protein>
    <recommendedName>
        <fullName evidence="3">histidine kinase</fullName>
        <ecNumber evidence="3">2.7.13.3</ecNumber>
    </recommendedName>
</protein>
<dbReference type="InterPro" id="IPR003661">
    <property type="entry name" value="HisK_dim/P_dom"/>
</dbReference>
<dbReference type="EC" id="2.7.13.3" evidence="3"/>
<evidence type="ECO:0000259" key="11">
    <source>
        <dbReference type="PROSITE" id="PS50885"/>
    </source>
</evidence>
<feature type="domain" description="Histidine kinase" evidence="10">
    <location>
        <begin position="242"/>
        <end position="474"/>
    </location>
</feature>
<comment type="subcellular location">
    <subcellularLocation>
        <location evidence="2">Membrane</location>
    </subcellularLocation>
</comment>
<dbReference type="PANTHER" id="PTHR43711">
    <property type="entry name" value="TWO-COMPONENT HISTIDINE KINASE"/>
    <property type="match status" value="1"/>
</dbReference>
<dbReference type="PROSITE" id="PS50109">
    <property type="entry name" value="HIS_KIN"/>
    <property type="match status" value="1"/>
</dbReference>
<dbReference type="PRINTS" id="PR00344">
    <property type="entry name" value="BCTRLSENSOR"/>
</dbReference>
<dbReference type="InterPro" id="IPR003594">
    <property type="entry name" value="HATPase_dom"/>
</dbReference>
<dbReference type="Proteomes" id="UP000037784">
    <property type="component" value="Unassembled WGS sequence"/>
</dbReference>
<dbReference type="OrthoDB" id="9800372at2"/>
<keyword evidence="7" id="KW-0902">Two-component regulatory system</keyword>
<dbReference type="PROSITE" id="PS50885">
    <property type="entry name" value="HAMP"/>
    <property type="match status" value="1"/>
</dbReference>
<dbReference type="SUPFAM" id="SSF47384">
    <property type="entry name" value="Homodimeric domain of signal transducing histidine kinase"/>
    <property type="match status" value="1"/>
</dbReference>
<dbReference type="Gene3D" id="3.30.565.10">
    <property type="entry name" value="Histidine kinase-like ATPase, C-terminal domain"/>
    <property type="match status" value="1"/>
</dbReference>
<evidence type="ECO:0000256" key="8">
    <source>
        <dbReference type="ARBA" id="ARBA00023136"/>
    </source>
</evidence>
<dbReference type="CDD" id="cd00075">
    <property type="entry name" value="HATPase"/>
    <property type="match status" value="1"/>
</dbReference>
<dbReference type="InterPro" id="IPR004358">
    <property type="entry name" value="Sig_transdc_His_kin-like_C"/>
</dbReference>
<dbReference type="AlphaFoldDB" id="A0A0M8K6B6"/>
<dbReference type="SMART" id="SM00304">
    <property type="entry name" value="HAMP"/>
    <property type="match status" value="1"/>
</dbReference>
<dbReference type="CDD" id="cd06225">
    <property type="entry name" value="HAMP"/>
    <property type="match status" value="1"/>
</dbReference>
<dbReference type="Pfam" id="PF00672">
    <property type="entry name" value="HAMP"/>
    <property type="match status" value="1"/>
</dbReference>
<keyword evidence="9" id="KW-1133">Transmembrane helix</keyword>
<keyword evidence="5" id="KW-0808">Transferase</keyword>
<name>A0A0M8K6B6_9CHLR</name>
<evidence type="ECO:0000256" key="1">
    <source>
        <dbReference type="ARBA" id="ARBA00000085"/>
    </source>
</evidence>
<dbReference type="InterPro" id="IPR003660">
    <property type="entry name" value="HAMP_dom"/>
</dbReference>
<comment type="catalytic activity">
    <reaction evidence="1">
        <text>ATP + protein L-histidine = ADP + protein N-phospho-L-histidine.</text>
        <dbReference type="EC" id="2.7.13.3"/>
    </reaction>
</comment>
<dbReference type="FunFam" id="1.10.287.130:FF:000001">
    <property type="entry name" value="Two-component sensor histidine kinase"/>
    <property type="match status" value="1"/>
</dbReference>
<evidence type="ECO:0000256" key="4">
    <source>
        <dbReference type="ARBA" id="ARBA00022553"/>
    </source>
</evidence>
<keyword evidence="13" id="KW-1185">Reference proteome</keyword>
<sequence>MKLQKRLTTSYLIIALIATLLAGTAGAFVLRVQQERTARTTLQSMARQAAVVLRNAPNRSLAARELRALAEQHGLRLLVINREGQVVADTGDTLEGASLGDPASIAAALRTDSVFSYRGNGEDLLLAPIPIGGSEANNVVLLAVPRSSLLNSWIELLPGLLGAMAVAVLVSWAVGWYFSRRITEPLGKITEAAKRIAAGDFSARAEVDTSGDDEIAQLARAFNTMIDEVNVARDTQRDFLANVSHDLRTPLTSIQGFSEALMDGTVPPAQQQRVAAIIHEEASRLSRLVQDLLDLARIESGRFIMARRDVDLNEIIQRLKDIYASRAEAEGIKFKVRHPRKALPIIGDPDRLEQVLTNLLDNAFKYAQQSPDAPEVRLIGKLGGVRGVAQDGAGGDLGRWWIEIQVMDNGPGIAAQDLPHIFDRFYRADQARSGGGVGLGLAIAREIVQAHGGEIAVESGDKGTTFTVRLPMNMGHQSTQESAQHASA</sequence>
<comment type="caution">
    <text evidence="12">The sequence shown here is derived from an EMBL/GenBank/DDBJ whole genome shotgun (WGS) entry which is preliminary data.</text>
</comment>
<evidence type="ECO:0000259" key="10">
    <source>
        <dbReference type="PROSITE" id="PS50109"/>
    </source>
</evidence>
<dbReference type="InterPro" id="IPR036890">
    <property type="entry name" value="HATPase_C_sf"/>
</dbReference>
<feature type="domain" description="HAMP" evidence="11">
    <location>
        <begin position="180"/>
        <end position="234"/>
    </location>
</feature>
<dbReference type="GO" id="GO:0000155">
    <property type="term" value="F:phosphorelay sensor kinase activity"/>
    <property type="evidence" value="ECO:0007669"/>
    <property type="project" value="InterPro"/>
</dbReference>
<keyword evidence="8 9" id="KW-0472">Membrane</keyword>